<evidence type="ECO:0000256" key="3">
    <source>
        <dbReference type="RuleBase" id="RU003322"/>
    </source>
</evidence>
<dbReference type="Gene3D" id="3.30.420.40">
    <property type="match status" value="3"/>
</dbReference>
<dbReference type="AlphaFoldDB" id="A0A8H5C3U9"/>
<comment type="caution">
    <text evidence="5">The sequence shown here is derived from an EMBL/GenBank/DDBJ whole genome shotgun (WGS) entry which is preliminary data.</text>
</comment>
<feature type="region of interest" description="Disordered" evidence="4">
    <location>
        <begin position="410"/>
        <end position="438"/>
    </location>
</feature>
<dbReference type="EMBL" id="JAACJM010000264">
    <property type="protein sequence ID" value="KAF5334239.1"/>
    <property type="molecule type" value="Genomic_DNA"/>
</dbReference>
<protein>
    <submittedName>
        <fullName evidence="5">Uncharacterized protein</fullName>
    </submittedName>
</protein>
<feature type="compositionally biased region" description="Low complexity" evidence="4">
    <location>
        <begin position="510"/>
        <end position="521"/>
    </location>
</feature>
<evidence type="ECO:0000256" key="2">
    <source>
        <dbReference type="ARBA" id="ARBA00022840"/>
    </source>
</evidence>
<name>A0A8H5C3U9_9AGAR</name>
<proteinExistence type="inferred from homology"/>
<gene>
    <name evidence="5" type="ORF">D9758_017090</name>
</gene>
<dbReference type="InterPro" id="IPR043129">
    <property type="entry name" value="ATPase_NBD"/>
</dbReference>
<dbReference type="GO" id="GO:0140662">
    <property type="term" value="F:ATP-dependent protein folding chaperone"/>
    <property type="evidence" value="ECO:0007669"/>
    <property type="project" value="InterPro"/>
</dbReference>
<dbReference type="PANTHER" id="PTHR19375">
    <property type="entry name" value="HEAT SHOCK PROTEIN 70KDA"/>
    <property type="match status" value="1"/>
</dbReference>
<feature type="region of interest" description="Disordered" evidence="4">
    <location>
        <begin position="452"/>
        <end position="488"/>
    </location>
</feature>
<keyword evidence="6" id="KW-1185">Reference proteome</keyword>
<sequence length="795" mass="89083">MLDAAKNQVTMNPHNMVFNTKRPIGCKSDEGRHQALPFQGHNKGGRPYIGVKAKNLSVYHCSPEEISTMVLLKMKETVNSSYLGTTVTNTVVTLPAYVNDSQQQATKDDFWPQRPLYHQRAHCCRHRIWSQQGLEQAQLEVLLMSLLTILKRVLKLRLPLETPTWAVKTLTTFVNHIVEEFKRKNKKDLSTNAHALRYLRTACECAKHTLPLLPKSPLKSTLFSRTFIDFYTSLICACFKELCQVLFHSTLKLVKKVLCGFNIDKANVHDIVLVRWSTHIPRIVKLISGFFNSQEPNKSNNPNEAAAYRAAVQAAILSGDTSKRLRTCRISFIRTTGGVMTPLTKPNTMTLTQKSEIFSTYANNHSATTIHVYEGECACTKDNNLIEPYKPITFNYLARQPIGHEVSVLQLPGQTTPPPPHVMPSASYSDHQGSSASQPFSIAFDSALNSLGNVHKYRPSPSPTPTQNDSDHPSHSPSDYEQSHQRQNGWSLLSSNELQSALAARGLKPSSSSEGNDGASSVNNGEYFRHDGQALADAGDVHHEGSVDRSLRLLRNGSVTDSGSEADDENDDDRAESLGEPMAVDADSFWFHVNGRITLEGTVTWWLHHCSYGPDGHWKENKKKQLCRQLLQLWLRPGQYSVFNPTLFSAKFKQQMATTGTLQVEAWYIWASQHSAHIYTLNMSGFAFFIIFGFAEEAMKNYDHHTFWFLAKPLIYLSLLSSFKPKIHKPINNAGLHLAIGLNTFMEKHKDFVVPTTISMIVLGNPEVDVEDEQGSECGSNVDVDLEKGQHRHGV</sequence>
<dbReference type="Gene3D" id="2.60.34.10">
    <property type="entry name" value="Substrate Binding Domain Of DNAk, Chain A, domain 1"/>
    <property type="match status" value="1"/>
</dbReference>
<reference evidence="5 6" key="1">
    <citation type="journal article" date="2020" name="ISME J.">
        <title>Uncovering the hidden diversity of litter-decomposition mechanisms in mushroom-forming fungi.</title>
        <authorList>
            <person name="Floudas D."/>
            <person name="Bentzer J."/>
            <person name="Ahren D."/>
            <person name="Johansson T."/>
            <person name="Persson P."/>
            <person name="Tunlid A."/>
        </authorList>
    </citation>
    <scope>NUCLEOTIDE SEQUENCE [LARGE SCALE GENOMIC DNA]</scope>
    <source>
        <strain evidence="5 6">CBS 291.85</strain>
    </source>
</reference>
<dbReference type="Pfam" id="PF00012">
    <property type="entry name" value="HSP70"/>
    <property type="match status" value="2"/>
</dbReference>
<dbReference type="SUPFAM" id="SSF100920">
    <property type="entry name" value="Heat shock protein 70kD (HSP70), peptide-binding domain"/>
    <property type="match status" value="1"/>
</dbReference>
<feature type="region of interest" description="Disordered" evidence="4">
    <location>
        <begin position="502"/>
        <end position="526"/>
    </location>
</feature>
<feature type="region of interest" description="Disordered" evidence="4">
    <location>
        <begin position="552"/>
        <end position="576"/>
    </location>
</feature>
<feature type="compositionally biased region" description="Acidic residues" evidence="4">
    <location>
        <begin position="564"/>
        <end position="574"/>
    </location>
</feature>
<dbReference type="InterPro" id="IPR029047">
    <property type="entry name" value="HSP70_peptide-bd_sf"/>
</dbReference>
<comment type="similarity">
    <text evidence="3">Belongs to the heat shock protein 70 family.</text>
</comment>
<dbReference type="GO" id="GO:0005524">
    <property type="term" value="F:ATP binding"/>
    <property type="evidence" value="ECO:0007669"/>
    <property type="project" value="UniProtKB-KW"/>
</dbReference>
<evidence type="ECO:0000313" key="6">
    <source>
        <dbReference type="Proteomes" id="UP000559256"/>
    </source>
</evidence>
<accession>A0A8H5C3U9</accession>
<evidence type="ECO:0000313" key="5">
    <source>
        <dbReference type="EMBL" id="KAF5334239.1"/>
    </source>
</evidence>
<organism evidence="5 6">
    <name type="scientific">Tetrapyrgos nigripes</name>
    <dbReference type="NCBI Taxonomy" id="182062"/>
    <lineage>
        <taxon>Eukaryota</taxon>
        <taxon>Fungi</taxon>
        <taxon>Dikarya</taxon>
        <taxon>Basidiomycota</taxon>
        <taxon>Agaricomycotina</taxon>
        <taxon>Agaricomycetes</taxon>
        <taxon>Agaricomycetidae</taxon>
        <taxon>Agaricales</taxon>
        <taxon>Marasmiineae</taxon>
        <taxon>Marasmiaceae</taxon>
        <taxon>Tetrapyrgos</taxon>
    </lineage>
</organism>
<dbReference type="Proteomes" id="UP000559256">
    <property type="component" value="Unassembled WGS sequence"/>
</dbReference>
<dbReference type="Gene3D" id="3.90.640.10">
    <property type="entry name" value="Actin, Chain A, domain 4"/>
    <property type="match status" value="1"/>
</dbReference>
<evidence type="ECO:0000256" key="4">
    <source>
        <dbReference type="SAM" id="MobiDB-lite"/>
    </source>
</evidence>
<dbReference type="SUPFAM" id="SSF53067">
    <property type="entry name" value="Actin-like ATPase domain"/>
    <property type="match status" value="2"/>
</dbReference>
<dbReference type="PRINTS" id="PR00301">
    <property type="entry name" value="HEATSHOCK70"/>
</dbReference>
<feature type="compositionally biased region" description="Polar residues" evidence="4">
    <location>
        <begin position="426"/>
        <end position="438"/>
    </location>
</feature>
<keyword evidence="2 3" id="KW-0067">ATP-binding</keyword>
<dbReference type="InterPro" id="IPR013126">
    <property type="entry name" value="Hsp_70_fam"/>
</dbReference>
<keyword evidence="1 3" id="KW-0547">Nucleotide-binding</keyword>
<evidence type="ECO:0000256" key="1">
    <source>
        <dbReference type="ARBA" id="ARBA00022741"/>
    </source>
</evidence>